<sequence>MALISSEPVSMRAVEGPVSSVTASLRAVSMMAATTASAFHDPVGPVPGGLCSPRSAGVRGRGRRHKRVRVSAMRAGSGLRGCSLCLIHFPTRERSGWMLWNPRERAVVVISSARAS</sequence>
<proteinExistence type="predicted"/>
<dbReference type="AlphaFoldDB" id="A0A1Z2LE56"/>
<dbReference type="Proteomes" id="UP000195755">
    <property type="component" value="Chromosome"/>
</dbReference>
<evidence type="ECO:0000313" key="3">
    <source>
        <dbReference type="Proteomes" id="UP000195755"/>
    </source>
</evidence>
<protein>
    <submittedName>
        <fullName evidence="2">Uncharacterized protein</fullName>
    </submittedName>
</protein>
<evidence type="ECO:0000313" key="2">
    <source>
        <dbReference type="EMBL" id="ARZ72562.1"/>
    </source>
</evidence>
<evidence type="ECO:0000256" key="1">
    <source>
        <dbReference type="SAM" id="MobiDB-lite"/>
    </source>
</evidence>
<reference evidence="2 3" key="1">
    <citation type="submission" date="2017-06" db="EMBL/GenBank/DDBJ databases">
        <title>Streptomyces albireticuli Genome sequencing and assembly.</title>
        <authorList>
            <person name="Wang Y."/>
            <person name="Du B."/>
            <person name="Ding Y."/>
            <person name="Liu H."/>
            <person name="Hou Q."/>
            <person name="Liu K."/>
            <person name="Yao L."/>
            <person name="Wang C."/>
        </authorList>
    </citation>
    <scope>NUCLEOTIDE SEQUENCE [LARGE SCALE GENOMIC DNA]</scope>
    <source>
        <strain evidence="2 3">MDJK11</strain>
    </source>
</reference>
<gene>
    <name evidence="2" type="ORF">SMD11_6986</name>
</gene>
<name>A0A1Z2LE56_9ACTN</name>
<dbReference type="KEGG" id="salj:SMD11_6986"/>
<feature type="region of interest" description="Disordered" evidence="1">
    <location>
        <begin position="50"/>
        <end position="71"/>
    </location>
</feature>
<feature type="compositionally biased region" description="Basic residues" evidence="1">
    <location>
        <begin position="60"/>
        <end position="69"/>
    </location>
</feature>
<dbReference type="EMBL" id="CP021744">
    <property type="protein sequence ID" value="ARZ72562.1"/>
    <property type="molecule type" value="Genomic_DNA"/>
</dbReference>
<organism evidence="2 3">
    <name type="scientific">Streptomyces albireticuli</name>
    <dbReference type="NCBI Taxonomy" id="1940"/>
    <lineage>
        <taxon>Bacteria</taxon>
        <taxon>Bacillati</taxon>
        <taxon>Actinomycetota</taxon>
        <taxon>Actinomycetes</taxon>
        <taxon>Kitasatosporales</taxon>
        <taxon>Streptomycetaceae</taxon>
        <taxon>Streptomyces</taxon>
    </lineage>
</organism>
<accession>A0A1Z2LE56</accession>